<keyword evidence="2" id="KW-1185">Reference proteome</keyword>
<comment type="caution">
    <text evidence="1">The sequence shown here is derived from an EMBL/GenBank/DDBJ whole genome shotgun (WGS) entry which is preliminary data.</text>
</comment>
<evidence type="ECO:0000313" key="2">
    <source>
        <dbReference type="Proteomes" id="UP000632289"/>
    </source>
</evidence>
<gene>
    <name evidence="1" type="ORF">IF129_02495</name>
</gene>
<protein>
    <submittedName>
        <fullName evidence="1">Uncharacterized protein</fullName>
    </submittedName>
</protein>
<organism evidence="1 2">
    <name type="scientific">Streptomyces chumphonensis</name>
    <dbReference type="NCBI Taxonomy" id="1214925"/>
    <lineage>
        <taxon>Bacteria</taxon>
        <taxon>Bacillati</taxon>
        <taxon>Actinomycetota</taxon>
        <taxon>Actinomycetes</taxon>
        <taxon>Kitasatosporales</taxon>
        <taxon>Streptomycetaceae</taxon>
        <taxon>Streptomyces</taxon>
    </lineage>
</organism>
<name>A0A927EVT3_9ACTN</name>
<evidence type="ECO:0000313" key="1">
    <source>
        <dbReference type="EMBL" id="MBD3930446.1"/>
    </source>
</evidence>
<accession>A0A927EVT3</accession>
<dbReference type="RefSeq" id="WP_191207723.1">
    <property type="nucleotide sequence ID" value="NZ_BAABKL010000039.1"/>
</dbReference>
<dbReference type="AlphaFoldDB" id="A0A927EVT3"/>
<dbReference type="Proteomes" id="UP000632289">
    <property type="component" value="Unassembled WGS sequence"/>
</dbReference>
<proteinExistence type="predicted"/>
<dbReference type="EMBL" id="JACXYU010000001">
    <property type="protein sequence ID" value="MBD3930446.1"/>
    <property type="molecule type" value="Genomic_DNA"/>
</dbReference>
<sequence>MSGVAVDGYLCSVSAHPLAAGAGHEIVLGRHRAWTPRLAVRWLRGQAARLADALDPAPGRGPLPTAVLRPVLDGSPDPGGAFRAWLADDGLQEEQLASLRSGRNVGVTARDAELLYSLSAQPIPVDAFQPWGPSVVGAPVAGAGVRVP</sequence>
<reference evidence="1" key="1">
    <citation type="submission" date="2020-09" db="EMBL/GenBank/DDBJ databases">
        <title>Secondary metabolite and genome analysis of marine Streptomyces chumphonensis KK1-2T.</title>
        <authorList>
            <person name="Phongsopitanun W."/>
            <person name="Kanchanasin P."/>
            <person name="Pittayakhajonwut P."/>
            <person name="Suwanborirux K."/>
            <person name="Tanasupawat S."/>
        </authorList>
    </citation>
    <scope>NUCLEOTIDE SEQUENCE</scope>
    <source>
        <strain evidence="1">KK1-2</strain>
    </source>
</reference>